<sequence length="52" mass="6121">MELYTVCEINTILTSSCRTHAISKFNDLEEKNDIRIPLVWQIHQTDFPSQLK</sequence>
<protein>
    <submittedName>
        <fullName evidence="1">Uncharacterized protein</fullName>
    </submittedName>
</protein>
<reference evidence="1" key="1">
    <citation type="submission" date="2018-02" db="EMBL/GenBank/DDBJ databases">
        <title>Rhizophora mucronata_Transcriptome.</title>
        <authorList>
            <person name="Meera S.P."/>
            <person name="Sreeshan A."/>
            <person name="Augustine A."/>
        </authorList>
    </citation>
    <scope>NUCLEOTIDE SEQUENCE</scope>
    <source>
        <tissue evidence="1">Leaf</tissue>
    </source>
</reference>
<accession>A0A2P2LAG7</accession>
<dbReference type="AlphaFoldDB" id="A0A2P2LAG7"/>
<proteinExistence type="predicted"/>
<evidence type="ECO:0000313" key="1">
    <source>
        <dbReference type="EMBL" id="MBX14963.1"/>
    </source>
</evidence>
<name>A0A2P2LAG7_RHIMU</name>
<dbReference type="EMBL" id="GGEC01034479">
    <property type="protein sequence ID" value="MBX14963.1"/>
    <property type="molecule type" value="Transcribed_RNA"/>
</dbReference>
<organism evidence="1">
    <name type="scientific">Rhizophora mucronata</name>
    <name type="common">Asiatic mangrove</name>
    <dbReference type="NCBI Taxonomy" id="61149"/>
    <lineage>
        <taxon>Eukaryota</taxon>
        <taxon>Viridiplantae</taxon>
        <taxon>Streptophyta</taxon>
        <taxon>Embryophyta</taxon>
        <taxon>Tracheophyta</taxon>
        <taxon>Spermatophyta</taxon>
        <taxon>Magnoliopsida</taxon>
        <taxon>eudicotyledons</taxon>
        <taxon>Gunneridae</taxon>
        <taxon>Pentapetalae</taxon>
        <taxon>rosids</taxon>
        <taxon>fabids</taxon>
        <taxon>Malpighiales</taxon>
        <taxon>Rhizophoraceae</taxon>
        <taxon>Rhizophora</taxon>
    </lineage>
</organism>